<evidence type="ECO:0000313" key="9">
    <source>
        <dbReference type="EMBL" id="KAJ7353090.1"/>
    </source>
</evidence>
<dbReference type="GO" id="GO:0004373">
    <property type="term" value="F:alpha-1,4-glucan glucosyltransferase (UDP-glucose donor) activity"/>
    <property type="evidence" value="ECO:0007669"/>
    <property type="project" value="UniProtKB-EC"/>
</dbReference>
<comment type="similarity">
    <text evidence="2 7">Belongs to the glycosyltransferase 3 family.</text>
</comment>
<evidence type="ECO:0000256" key="1">
    <source>
        <dbReference type="ARBA" id="ARBA00004964"/>
    </source>
</evidence>
<comment type="function">
    <text evidence="7">Transfers the glycosyl residue from UDP-Glc to the non-reducing end of alpha-1,4-glucan.</text>
</comment>
<organism evidence="9 10">
    <name type="scientific">Mycena albidolilacea</name>
    <dbReference type="NCBI Taxonomy" id="1033008"/>
    <lineage>
        <taxon>Eukaryota</taxon>
        <taxon>Fungi</taxon>
        <taxon>Dikarya</taxon>
        <taxon>Basidiomycota</taxon>
        <taxon>Agaricomycotina</taxon>
        <taxon>Agaricomycetes</taxon>
        <taxon>Agaricomycetidae</taxon>
        <taxon>Agaricales</taxon>
        <taxon>Marasmiineae</taxon>
        <taxon>Mycenaceae</taxon>
        <taxon>Mycena</taxon>
    </lineage>
</organism>
<dbReference type="GO" id="GO:0005524">
    <property type="term" value="F:ATP binding"/>
    <property type="evidence" value="ECO:0007669"/>
    <property type="project" value="InterPro"/>
</dbReference>
<keyword evidence="5 7" id="KW-0320">Glycogen biosynthesis</keyword>
<name>A0AAD7A9T2_9AGAR</name>
<dbReference type="PANTHER" id="PTHR10176">
    <property type="entry name" value="GLYCOGEN SYNTHASE"/>
    <property type="match status" value="1"/>
</dbReference>
<evidence type="ECO:0000256" key="2">
    <source>
        <dbReference type="ARBA" id="ARBA00010686"/>
    </source>
</evidence>
<dbReference type="PANTHER" id="PTHR10176:SF3">
    <property type="entry name" value="GLYCOGEN [STARCH] SYNTHASE"/>
    <property type="match status" value="1"/>
</dbReference>
<dbReference type="Pfam" id="PF05693">
    <property type="entry name" value="Glycogen_syn"/>
    <property type="match status" value="1"/>
</dbReference>
<dbReference type="EMBL" id="JARIHO010000011">
    <property type="protein sequence ID" value="KAJ7353090.1"/>
    <property type="molecule type" value="Genomic_DNA"/>
</dbReference>
<keyword evidence="4 7" id="KW-0808">Transferase</keyword>
<dbReference type="SUPFAM" id="SSF56112">
    <property type="entry name" value="Protein kinase-like (PK-like)"/>
    <property type="match status" value="1"/>
</dbReference>
<dbReference type="Proteomes" id="UP001218218">
    <property type="component" value="Unassembled WGS sequence"/>
</dbReference>
<reference evidence="9" key="1">
    <citation type="submission" date="2023-03" db="EMBL/GenBank/DDBJ databases">
        <title>Massive genome expansion in bonnet fungi (Mycena s.s.) driven by repeated elements and novel gene families across ecological guilds.</title>
        <authorList>
            <consortium name="Lawrence Berkeley National Laboratory"/>
            <person name="Harder C.B."/>
            <person name="Miyauchi S."/>
            <person name="Viragh M."/>
            <person name="Kuo A."/>
            <person name="Thoen E."/>
            <person name="Andreopoulos B."/>
            <person name="Lu D."/>
            <person name="Skrede I."/>
            <person name="Drula E."/>
            <person name="Henrissat B."/>
            <person name="Morin E."/>
            <person name="Kohler A."/>
            <person name="Barry K."/>
            <person name="LaButti K."/>
            <person name="Morin E."/>
            <person name="Salamov A."/>
            <person name="Lipzen A."/>
            <person name="Mereny Z."/>
            <person name="Hegedus B."/>
            <person name="Baldrian P."/>
            <person name="Stursova M."/>
            <person name="Weitz H."/>
            <person name="Taylor A."/>
            <person name="Grigoriev I.V."/>
            <person name="Nagy L.G."/>
            <person name="Martin F."/>
            <person name="Kauserud H."/>
        </authorList>
    </citation>
    <scope>NUCLEOTIDE SEQUENCE</scope>
    <source>
        <strain evidence="9">CBHHK002</strain>
    </source>
</reference>
<keyword evidence="10" id="KW-1185">Reference proteome</keyword>
<dbReference type="EC" id="2.4.1.11" evidence="7"/>
<dbReference type="InterPro" id="IPR011009">
    <property type="entry name" value="Kinase-like_dom_sf"/>
</dbReference>
<comment type="pathway">
    <text evidence="1 7">Glycan biosynthesis; glycogen biosynthesis.</text>
</comment>
<dbReference type="GO" id="GO:0005978">
    <property type="term" value="P:glycogen biosynthetic process"/>
    <property type="evidence" value="ECO:0007669"/>
    <property type="project" value="UniProtKB-KW"/>
</dbReference>
<dbReference type="InterPro" id="IPR000719">
    <property type="entry name" value="Prot_kinase_dom"/>
</dbReference>
<accession>A0AAD7A9T2</accession>
<evidence type="ECO:0000256" key="6">
    <source>
        <dbReference type="ARBA" id="ARBA00047345"/>
    </source>
</evidence>
<dbReference type="Gene3D" id="3.40.50.2000">
    <property type="entry name" value="Glycogen Phosphorylase B"/>
    <property type="match status" value="1"/>
</dbReference>
<dbReference type="InterPro" id="IPR008631">
    <property type="entry name" value="Glycogen_synth"/>
</dbReference>
<dbReference type="SUPFAM" id="SSF53756">
    <property type="entry name" value="UDP-Glycosyltransferase/glycogen phosphorylase"/>
    <property type="match status" value="1"/>
</dbReference>
<evidence type="ECO:0000256" key="5">
    <source>
        <dbReference type="ARBA" id="ARBA00023056"/>
    </source>
</evidence>
<comment type="caution">
    <text evidence="9">The sequence shown here is derived from an EMBL/GenBank/DDBJ whole genome shotgun (WGS) entry which is preliminary data.</text>
</comment>
<proteinExistence type="inferred from homology"/>
<feature type="domain" description="Protein kinase" evidence="8">
    <location>
        <begin position="1"/>
        <end position="184"/>
    </location>
</feature>
<keyword evidence="3 7" id="KW-0328">Glycosyltransferase</keyword>
<dbReference type="GO" id="GO:0004672">
    <property type="term" value="F:protein kinase activity"/>
    <property type="evidence" value="ECO:0007669"/>
    <property type="project" value="InterPro"/>
</dbReference>
<evidence type="ECO:0000256" key="3">
    <source>
        <dbReference type="ARBA" id="ARBA00022676"/>
    </source>
</evidence>
<dbReference type="PROSITE" id="PS50011">
    <property type="entry name" value="PROTEIN_KINASE_DOM"/>
    <property type="match status" value="1"/>
</dbReference>
<evidence type="ECO:0000256" key="4">
    <source>
        <dbReference type="ARBA" id="ARBA00022679"/>
    </source>
</evidence>
<dbReference type="AlphaFoldDB" id="A0AAD7A9T2"/>
<dbReference type="Gene3D" id="1.10.510.10">
    <property type="entry name" value="Transferase(Phosphotransferase) domain 1"/>
    <property type="match status" value="1"/>
</dbReference>
<sequence length="422" mass="46995">MEICAYIATTNPSHSRGAFTSLLPPTLHVLSHICGLSSPTSGYFGFARIAARNDEESKRLTFYGTGSYMSPEILLSDKFGLPTDIFSLSIIFCEIAARKLADDDHFKRTIPTFGIDTLHIGRHLHSRALKGQVVTKQLRDMSPRSKTALVHTCFRALDSSVSTLPVGDKLLRDEDLVLLKHRIFALKRNSLPPITTHNMADNANNPILNQIRRVCLFNDASDRVKIIFHPDFLNSSNPILGLGYEEFVRGTHLGVFPSYYEPWGYMPAECTVMGIPSITTNLSGFGCFMADLIERPQDEGIEDTVQQLSDYMHTFSTKTRRQWINQVGTRILPKNLGIEYSKSHQLALQRAHPDVFQSGSILVRGSGAGIQALDTSNYRGYNAWPGAHEEDSYLFPLVMKLRSRTGSVMSGASRPGRGRSRA</sequence>
<dbReference type="GO" id="GO:0005737">
    <property type="term" value="C:cytoplasm"/>
    <property type="evidence" value="ECO:0007669"/>
    <property type="project" value="TreeGrafter"/>
</dbReference>
<evidence type="ECO:0000313" key="10">
    <source>
        <dbReference type="Proteomes" id="UP001218218"/>
    </source>
</evidence>
<evidence type="ECO:0000259" key="8">
    <source>
        <dbReference type="PROSITE" id="PS50011"/>
    </source>
</evidence>
<gene>
    <name evidence="9" type="ORF">DFH08DRAFT_1077395</name>
</gene>
<comment type="catalytic activity">
    <reaction evidence="6">
        <text>[(1-&gt;4)-alpha-D-glucosyl](n) + UDP-alpha-D-glucose = [(1-&gt;4)-alpha-D-glucosyl](n+1) + UDP + H(+)</text>
        <dbReference type="Rhea" id="RHEA:18549"/>
        <dbReference type="Rhea" id="RHEA-COMP:9584"/>
        <dbReference type="Rhea" id="RHEA-COMP:9587"/>
        <dbReference type="ChEBI" id="CHEBI:15378"/>
        <dbReference type="ChEBI" id="CHEBI:15444"/>
        <dbReference type="ChEBI" id="CHEBI:58223"/>
        <dbReference type="ChEBI" id="CHEBI:58885"/>
        <dbReference type="EC" id="2.4.1.11"/>
    </reaction>
    <physiologicalReaction direction="left-to-right" evidence="6">
        <dbReference type="Rhea" id="RHEA:18550"/>
    </physiologicalReaction>
</comment>
<protein>
    <recommendedName>
        <fullName evidence="7">Glycogen [starch] synthase</fullName>
        <ecNumber evidence="7">2.4.1.11</ecNumber>
    </recommendedName>
</protein>
<evidence type="ECO:0000256" key="7">
    <source>
        <dbReference type="RuleBase" id="RU363104"/>
    </source>
</evidence>